<evidence type="ECO:0000313" key="1">
    <source>
        <dbReference type="EMBL" id="TVT39077.1"/>
    </source>
</evidence>
<reference evidence="1 2" key="1">
    <citation type="submission" date="2019-07" db="EMBL/GenBank/DDBJ databases">
        <title>Hymenobacter sp. straun FUR1 Genome sequencing and assembly.</title>
        <authorList>
            <person name="Chhetri G."/>
        </authorList>
    </citation>
    <scope>NUCLEOTIDE SEQUENCE [LARGE SCALE GENOMIC DNA]</scope>
    <source>
        <strain evidence="1 2">Fur1</strain>
    </source>
</reference>
<organism evidence="1 2">
    <name type="scientific">Hymenobacter setariae</name>
    <dbReference type="NCBI Taxonomy" id="2594794"/>
    <lineage>
        <taxon>Bacteria</taxon>
        <taxon>Pseudomonadati</taxon>
        <taxon>Bacteroidota</taxon>
        <taxon>Cytophagia</taxon>
        <taxon>Cytophagales</taxon>
        <taxon>Hymenobacteraceae</taxon>
        <taxon>Hymenobacter</taxon>
    </lineage>
</organism>
<dbReference type="OrthoDB" id="9786422at2"/>
<dbReference type="EMBL" id="VMRJ01000004">
    <property type="protein sequence ID" value="TVT39077.1"/>
    <property type="molecule type" value="Genomic_DNA"/>
</dbReference>
<keyword evidence="2" id="KW-1185">Reference proteome</keyword>
<sequence>MAFSPLDFSPPAALHVHVALTAAGQPPASPRLPLAFEPFLFLTPAHQALQEHGCPVLAFFLEDEALGYTVAQFYVAIDFEGPGLARSPGQASFGGVQLAQGLPASAVQMLLDAAEAALRQHGQTRLEIRSYATCYDPTGAATLAEALSAKGYLVTLREENYYLDLGRDYAAHLTYNERHCLRKCVRAGFVLEQEPPYLLPLAYEFMAACRQERGQKLSLPLERVQALFRAFPRQHLLLSVREPTGDWAAVLIAIRTSEHAFYDFYLASPLRLNKLSPAVQLLGGLHAFAQANEARIVDLGTSTLPSGEPNQPLLNFKRHLGGLASPRLTWQKSL</sequence>
<name>A0A558BRC8_9BACT</name>
<dbReference type="SUPFAM" id="SSF55729">
    <property type="entry name" value="Acyl-CoA N-acyltransferases (Nat)"/>
    <property type="match status" value="1"/>
</dbReference>
<accession>A0A558BRC8</accession>
<dbReference type="Gene3D" id="3.40.630.30">
    <property type="match status" value="1"/>
</dbReference>
<dbReference type="RefSeq" id="WP_144849577.1">
    <property type="nucleotide sequence ID" value="NZ_VMRJ01000004.1"/>
</dbReference>
<comment type="caution">
    <text evidence="1">The sequence shown here is derived from an EMBL/GenBank/DDBJ whole genome shotgun (WGS) entry which is preliminary data.</text>
</comment>
<protein>
    <submittedName>
        <fullName evidence="1">Uncharacterized protein</fullName>
    </submittedName>
</protein>
<dbReference type="AlphaFoldDB" id="A0A558BRC8"/>
<dbReference type="Proteomes" id="UP000317624">
    <property type="component" value="Unassembled WGS sequence"/>
</dbReference>
<dbReference type="InterPro" id="IPR016181">
    <property type="entry name" value="Acyl_CoA_acyltransferase"/>
</dbReference>
<proteinExistence type="predicted"/>
<evidence type="ECO:0000313" key="2">
    <source>
        <dbReference type="Proteomes" id="UP000317624"/>
    </source>
</evidence>
<gene>
    <name evidence="1" type="ORF">FNT36_15550</name>
</gene>